<protein>
    <submittedName>
        <fullName evidence="2">Dienelactone hydrolase family protein</fullName>
    </submittedName>
</protein>
<dbReference type="GO" id="GO:0016787">
    <property type="term" value="F:hydrolase activity"/>
    <property type="evidence" value="ECO:0007669"/>
    <property type="project" value="UniProtKB-KW"/>
</dbReference>
<reference evidence="2" key="1">
    <citation type="submission" date="2022-11" db="EMBL/GenBank/DDBJ databases">
        <title>High-quality draft genome sequence of Galbibacter sp. strain CMA-7.</title>
        <authorList>
            <person name="Wei L."/>
            <person name="Dong C."/>
            <person name="Shao Z."/>
        </authorList>
    </citation>
    <scope>NUCLEOTIDE SEQUENCE</scope>
    <source>
        <strain evidence="2">CMA-7</strain>
    </source>
</reference>
<dbReference type="InterPro" id="IPR050261">
    <property type="entry name" value="FrsA_esterase"/>
</dbReference>
<dbReference type="Pfam" id="PF01738">
    <property type="entry name" value="DLH"/>
    <property type="match status" value="1"/>
</dbReference>
<feature type="domain" description="Dienelactone hydrolase" evidence="1">
    <location>
        <begin position="20"/>
        <end position="230"/>
    </location>
</feature>
<dbReference type="Gene3D" id="3.40.50.1820">
    <property type="entry name" value="alpha/beta hydrolase"/>
    <property type="match status" value="1"/>
</dbReference>
<evidence type="ECO:0000259" key="1">
    <source>
        <dbReference type="Pfam" id="PF01738"/>
    </source>
</evidence>
<comment type="caution">
    <text evidence="2">The sequence shown here is derived from an EMBL/GenBank/DDBJ whole genome shotgun (WGS) entry which is preliminary data.</text>
</comment>
<dbReference type="PANTHER" id="PTHR22946">
    <property type="entry name" value="DIENELACTONE HYDROLASE DOMAIN-CONTAINING PROTEIN-RELATED"/>
    <property type="match status" value="1"/>
</dbReference>
<gene>
    <name evidence="2" type="ORF">OSR52_01755</name>
</gene>
<evidence type="ECO:0000313" key="2">
    <source>
        <dbReference type="EMBL" id="MDG3584575.1"/>
    </source>
</evidence>
<dbReference type="SUPFAM" id="SSF53474">
    <property type="entry name" value="alpha/beta-Hydrolases"/>
    <property type="match status" value="1"/>
</dbReference>
<dbReference type="Proteomes" id="UP001153642">
    <property type="component" value="Unassembled WGS sequence"/>
</dbReference>
<evidence type="ECO:0000313" key="3">
    <source>
        <dbReference type="Proteomes" id="UP001153642"/>
    </source>
</evidence>
<keyword evidence="2" id="KW-0378">Hydrolase</keyword>
<keyword evidence="3" id="KW-1185">Reference proteome</keyword>
<name>A0ABT6FMZ2_9FLAO</name>
<proteinExistence type="predicted"/>
<dbReference type="InterPro" id="IPR029058">
    <property type="entry name" value="AB_hydrolase_fold"/>
</dbReference>
<organism evidence="2 3">
    <name type="scientific">Galbibacter pacificus</name>
    <dbReference type="NCBI Taxonomy" id="2996052"/>
    <lineage>
        <taxon>Bacteria</taxon>
        <taxon>Pseudomonadati</taxon>
        <taxon>Bacteroidota</taxon>
        <taxon>Flavobacteriia</taxon>
        <taxon>Flavobacteriales</taxon>
        <taxon>Flavobacteriaceae</taxon>
        <taxon>Galbibacter</taxon>
    </lineage>
</organism>
<sequence>MRPAQQLLPISYKCQDDKLNGFITSNKGKDLPAILILPAWLGIDDEAKNAALNLQAEGYMAFIADIYGEGNIPEDSEEASKTSKWYKQHFEHYQKRISVALTELIKAGANPHKIAVMGYCFGGTGALEAARGKLPVVGIICIHGSLYKDPRRNNDAFDAKVLIQHPADDHTVTKEDYENSILEMKESNADWQLITYGNSKHTFTNPKSSDYNKVMANRAWEHALQFLAEILK</sequence>
<dbReference type="EMBL" id="JAPMUA010000001">
    <property type="protein sequence ID" value="MDG3584575.1"/>
    <property type="molecule type" value="Genomic_DNA"/>
</dbReference>
<dbReference type="RefSeq" id="WP_277898334.1">
    <property type="nucleotide sequence ID" value="NZ_JAPMUA010000001.1"/>
</dbReference>
<accession>A0ABT6FMZ2</accession>
<dbReference type="PANTHER" id="PTHR22946:SF0">
    <property type="entry name" value="DIENELACTONE HYDROLASE DOMAIN-CONTAINING PROTEIN"/>
    <property type="match status" value="1"/>
</dbReference>
<dbReference type="InterPro" id="IPR002925">
    <property type="entry name" value="Dienelactn_hydro"/>
</dbReference>